<comment type="caution">
    <text evidence="2">The sequence shown here is derived from an EMBL/GenBank/DDBJ whole genome shotgun (WGS) entry which is preliminary data.</text>
</comment>
<dbReference type="SUPFAM" id="SSF89360">
    <property type="entry name" value="HesB-like domain"/>
    <property type="match status" value="1"/>
</dbReference>
<evidence type="ECO:0000313" key="2">
    <source>
        <dbReference type="EMBL" id="GAN36316.1"/>
    </source>
</evidence>
<dbReference type="Gene3D" id="2.60.300.12">
    <property type="entry name" value="HesB-like domain"/>
    <property type="match status" value="1"/>
</dbReference>
<organism evidence="2 3">
    <name type="scientific">Lacticaseibacillus paracasei NRIC 0644</name>
    <dbReference type="NCBI Taxonomy" id="1435038"/>
    <lineage>
        <taxon>Bacteria</taxon>
        <taxon>Bacillati</taxon>
        <taxon>Bacillota</taxon>
        <taxon>Bacilli</taxon>
        <taxon>Lactobacillales</taxon>
        <taxon>Lactobacillaceae</taxon>
        <taxon>Lacticaseibacillus</taxon>
    </lineage>
</organism>
<dbReference type="InterPro" id="IPR035903">
    <property type="entry name" value="HesB-like_dom_sf"/>
</dbReference>
<dbReference type="Proteomes" id="UP000032552">
    <property type="component" value="Unassembled WGS sequence"/>
</dbReference>
<proteinExistence type="predicted"/>
<evidence type="ECO:0000259" key="1">
    <source>
        <dbReference type="Pfam" id="PF01521"/>
    </source>
</evidence>
<evidence type="ECO:0000313" key="3">
    <source>
        <dbReference type="Proteomes" id="UP000032552"/>
    </source>
</evidence>
<gene>
    <name evidence="2" type="ORF">LC0644_0905</name>
</gene>
<dbReference type="AlphaFoldDB" id="A0A0C9PMZ5"/>
<dbReference type="RefSeq" id="WP_003568263.1">
    <property type="nucleotide sequence ID" value="NZ_BAYM01000064.1"/>
</dbReference>
<feature type="domain" description="Core" evidence="1">
    <location>
        <begin position="1"/>
        <end position="110"/>
    </location>
</feature>
<dbReference type="EMBL" id="BAYM01000064">
    <property type="protein sequence ID" value="GAN36316.1"/>
    <property type="molecule type" value="Genomic_DNA"/>
</dbReference>
<dbReference type="Pfam" id="PF01521">
    <property type="entry name" value="Fe-S_biosyn"/>
    <property type="match status" value="1"/>
</dbReference>
<name>A0A0C9PMZ5_LACPA</name>
<dbReference type="InterPro" id="IPR000361">
    <property type="entry name" value="ATAP_core_dom"/>
</dbReference>
<dbReference type="GeneID" id="57091434"/>
<protein>
    <recommendedName>
        <fullName evidence="1">Core domain-containing protein</fullName>
    </recommendedName>
</protein>
<reference evidence="3" key="1">
    <citation type="submission" date="2014-05" db="EMBL/GenBank/DDBJ databases">
        <title>Whole genome sequencing of Lactobacillus casei NRIC0644.</title>
        <authorList>
            <person name="Atarashi H."/>
            <person name="Yoshida Y."/>
            <person name="Fujimura S."/>
            <person name="Tanaka N."/>
            <person name="Shiwa Y."/>
            <person name="Yoshikawa H."/>
            <person name="Okada S."/>
            <person name="Nakagawa J."/>
        </authorList>
    </citation>
    <scope>NUCLEOTIDE SEQUENCE [LARGE SCALE GENOMIC DNA]</scope>
    <source>
        <strain evidence="3">NRIC0644</strain>
    </source>
</reference>
<accession>A0A0C9PMZ5</accession>
<sequence length="112" mass="12087">MELNVSAVAASRLAPMLHADKALILDINDGIGPYSRPSKTSGQAKFNLLILPRTNVPDVYDAHLDSPVGPVLIKSYTSGFFKAETELTVSGDHFAIVPGEPQLDPNVRLKFV</sequence>